<evidence type="ECO:0000313" key="5">
    <source>
        <dbReference type="EMBL" id="CAB4189060.1"/>
    </source>
</evidence>
<dbReference type="EMBL" id="LR797132">
    <property type="protein sequence ID" value="CAB4189060.1"/>
    <property type="molecule type" value="Genomic_DNA"/>
</dbReference>
<dbReference type="PROSITE" id="PS51186">
    <property type="entry name" value="GNAT"/>
    <property type="match status" value="1"/>
</dbReference>
<dbReference type="GO" id="GO:0016747">
    <property type="term" value="F:acyltransferase activity, transferring groups other than amino-acyl groups"/>
    <property type="evidence" value="ECO:0007669"/>
    <property type="project" value="InterPro"/>
</dbReference>
<evidence type="ECO:0000313" key="3">
    <source>
        <dbReference type="EMBL" id="CAB4175268.1"/>
    </source>
</evidence>
<accession>A0A6J7XKV4</accession>
<dbReference type="EMBL" id="LR796798">
    <property type="protein sequence ID" value="CAB4167043.1"/>
    <property type="molecule type" value="Genomic_DNA"/>
</dbReference>
<evidence type="ECO:0000259" key="1">
    <source>
        <dbReference type="PROSITE" id="PS51186"/>
    </source>
</evidence>
<dbReference type="EMBL" id="LR796979">
    <property type="protein sequence ID" value="CAB4178926.1"/>
    <property type="molecule type" value="Genomic_DNA"/>
</dbReference>
<organism evidence="7">
    <name type="scientific">uncultured Caudovirales phage</name>
    <dbReference type="NCBI Taxonomy" id="2100421"/>
    <lineage>
        <taxon>Viruses</taxon>
        <taxon>Duplodnaviria</taxon>
        <taxon>Heunggongvirae</taxon>
        <taxon>Uroviricota</taxon>
        <taxon>Caudoviricetes</taxon>
        <taxon>Peduoviridae</taxon>
        <taxon>Maltschvirus</taxon>
        <taxon>Maltschvirus maltsch</taxon>
    </lineage>
</organism>
<dbReference type="InterPro" id="IPR000182">
    <property type="entry name" value="GNAT_dom"/>
</dbReference>
<evidence type="ECO:0000313" key="4">
    <source>
        <dbReference type="EMBL" id="CAB4178926.1"/>
    </source>
</evidence>
<dbReference type="Gene3D" id="3.40.630.30">
    <property type="match status" value="1"/>
</dbReference>
<proteinExistence type="predicted"/>
<name>A0A6J7XKV4_9CAUD</name>
<dbReference type="Pfam" id="PF00583">
    <property type="entry name" value="Acetyltransf_1"/>
    <property type="match status" value="1"/>
</dbReference>
<sequence>MPDDAEVANSLAKWSVEYWDGEIPSISEKELASLFLKAARIPEDKLPKMMVAYVDGELAGGVSIGVKDLPQYPMYTPWLGSLIVTPKYKDLGIGRELAIEAQRLAKRMGYKKMYAFTIHLTEWAKRWNWEVIATTTFRGIPVEVIEKSLHWDYL</sequence>
<dbReference type="EMBL" id="LR798433">
    <property type="protein sequence ID" value="CAB5231666.1"/>
    <property type="molecule type" value="Genomic_DNA"/>
</dbReference>
<dbReference type="EMBL" id="LR796924">
    <property type="protein sequence ID" value="CAB4175268.1"/>
    <property type="molecule type" value="Genomic_DNA"/>
</dbReference>
<dbReference type="InterPro" id="IPR016181">
    <property type="entry name" value="Acyl_CoA_acyltransferase"/>
</dbReference>
<evidence type="ECO:0000313" key="6">
    <source>
        <dbReference type="EMBL" id="CAB4192988.1"/>
    </source>
</evidence>
<evidence type="ECO:0000313" key="7">
    <source>
        <dbReference type="EMBL" id="CAB5231666.1"/>
    </source>
</evidence>
<evidence type="ECO:0000313" key="2">
    <source>
        <dbReference type="EMBL" id="CAB4167043.1"/>
    </source>
</evidence>
<dbReference type="CDD" id="cd04301">
    <property type="entry name" value="NAT_SF"/>
    <property type="match status" value="1"/>
</dbReference>
<gene>
    <name evidence="4" type="ORF">UFOVP1034_16</name>
    <name evidence="5" type="ORF">UFOVP1177_16</name>
    <name evidence="6" type="ORF">UFOVP1243_3</name>
    <name evidence="7" type="ORF">UFOVP1581_142</name>
    <name evidence="2" type="ORF">UFOVP854_142</name>
    <name evidence="3" type="ORF">UFOVP964_142</name>
</gene>
<dbReference type="SUPFAM" id="SSF55729">
    <property type="entry name" value="Acyl-CoA N-acyltransferases (Nat)"/>
    <property type="match status" value="1"/>
</dbReference>
<protein>
    <submittedName>
        <fullName evidence="7">NAT_SF domain containing protein</fullName>
    </submittedName>
</protein>
<dbReference type="EMBL" id="LR797196">
    <property type="protein sequence ID" value="CAB4192988.1"/>
    <property type="molecule type" value="Genomic_DNA"/>
</dbReference>
<reference evidence="7" key="1">
    <citation type="submission" date="2020-05" db="EMBL/GenBank/DDBJ databases">
        <authorList>
            <person name="Chiriac C."/>
            <person name="Salcher M."/>
            <person name="Ghai R."/>
            <person name="Kavagutti S V."/>
        </authorList>
    </citation>
    <scope>NUCLEOTIDE SEQUENCE</scope>
</reference>
<feature type="domain" description="N-acetyltransferase" evidence="1">
    <location>
        <begin position="1"/>
        <end position="154"/>
    </location>
</feature>